<sequence>MLKLLKKSIAYDGSSFFGSQKQPNKNTVEDELLKAFKNINIDTKIVLSGRTDRDVHATGQVFNSFIPDYWEDLEKLKEILNNKLSKAVKIKKISEVNDNFHARFSAKKRVYRYIITSKPTTPFNDKFVTYIKNIDEELLKSAIKEFIGVYDFKYFHKTGSEKDNTKREIFDTKFYKYKDIYVFKFCANSYLRTQIRLMVGFLIAINDKKLTIEDLKKQLNCEKNIFKTPIAPNGLYLARIFYK</sequence>
<dbReference type="AlphaFoldDB" id="A0A1V9VC05"/>
<organism evidence="9 10">
    <name type="scientific">Aliarcobacter cryaerophilus</name>
    <dbReference type="NCBI Taxonomy" id="28198"/>
    <lineage>
        <taxon>Bacteria</taxon>
        <taxon>Pseudomonadati</taxon>
        <taxon>Campylobacterota</taxon>
        <taxon>Epsilonproteobacteria</taxon>
        <taxon>Campylobacterales</taxon>
        <taxon>Arcobacteraceae</taxon>
        <taxon>Aliarcobacter</taxon>
    </lineage>
</organism>
<comment type="caution">
    <text evidence="9">The sequence shown here is derived from an EMBL/GenBank/DDBJ whole genome shotgun (WGS) entry which is preliminary data.</text>
</comment>
<dbReference type="InterPro" id="IPR001406">
    <property type="entry name" value="PsdUridine_synth_TruA"/>
</dbReference>
<dbReference type="SUPFAM" id="SSF55120">
    <property type="entry name" value="Pseudouridine synthase"/>
    <property type="match status" value="1"/>
</dbReference>
<dbReference type="PIRSF" id="PIRSF001430">
    <property type="entry name" value="tRNA_psdUrid_synth"/>
    <property type="match status" value="1"/>
</dbReference>
<dbReference type="Gene3D" id="3.30.70.580">
    <property type="entry name" value="Pseudouridine synthase I, catalytic domain, N-terminal subdomain"/>
    <property type="match status" value="1"/>
</dbReference>
<reference evidence="9 10" key="1">
    <citation type="submission" date="2017-04" db="EMBL/GenBank/DDBJ databases">
        <title>Accumulation and expression of multiple antibiotic resistance genes in Arcobacter cryaerophilus that thrives in sewage.</title>
        <authorList>
            <person name="Millar J.A."/>
            <person name="Raghavan R."/>
        </authorList>
    </citation>
    <scope>NUCLEOTIDE SEQUENCE [LARGE SCALE GENOMIC DNA]</scope>
    <source>
        <strain evidence="9 10">AZT-1</strain>
    </source>
</reference>
<evidence type="ECO:0000256" key="4">
    <source>
        <dbReference type="HAMAP-Rule" id="MF_00171"/>
    </source>
</evidence>
<dbReference type="GO" id="GO:0031119">
    <property type="term" value="P:tRNA pseudouridine synthesis"/>
    <property type="evidence" value="ECO:0007669"/>
    <property type="project" value="UniProtKB-UniRule"/>
</dbReference>
<feature type="binding site" evidence="4 6">
    <location>
        <position position="111"/>
    </location>
    <ligand>
        <name>substrate</name>
    </ligand>
</feature>
<dbReference type="GO" id="GO:0160147">
    <property type="term" value="F:tRNA pseudouridine(38-40) synthase activity"/>
    <property type="evidence" value="ECO:0007669"/>
    <property type="project" value="UniProtKB-EC"/>
</dbReference>
<accession>A0A1V9VC05</accession>
<evidence type="ECO:0000259" key="8">
    <source>
        <dbReference type="Pfam" id="PF01416"/>
    </source>
</evidence>
<dbReference type="EMBL" id="LNTC01000045">
    <property type="protein sequence ID" value="OQR41572.1"/>
    <property type="molecule type" value="Genomic_DNA"/>
</dbReference>
<dbReference type="InterPro" id="IPR020095">
    <property type="entry name" value="PsdUridine_synth_TruA_C"/>
</dbReference>
<evidence type="ECO:0000256" key="1">
    <source>
        <dbReference type="ARBA" id="ARBA00009375"/>
    </source>
</evidence>
<comment type="function">
    <text evidence="4">Formation of pseudouridine at positions 38, 39 and 40 in the anticodon stem and loop of transfer RNAs.</text>
</comment>
<evidence type="ECO:0000313" key="10">
    <source>
        <dbReference type="Proteomes" id="UP000192599"/>
    </source>
</evidence>
<dbReference type="GO" id="GO:0003723">
    <property type="term" value="F:RNA binding"/>
    <property type="evidence" value="ECO:0007669"/>
    <property type="project" value="InterPro"/>
</dbReference>
<keyword evidence="2 4" id="KW-0819">tRNA processing</keyword>
<dbReference type="InterPro" id="IPR020103">
    <property type="entry name" value="PsdUridine_synth_cat_dom_sf"/>
</dbReference>
<evidence type="ECO:0000256" key="5">
    <source>
        <dbReference type="PIRSR" id="PIRSR001430-1"/>
    </source>
</evidence>
<dbReference type="EC" id="5.4.99.12" evidence="4"/>
<evidence type="ECO:0000256" key="6">
    <source>
        <dbReference type="PIRSR" id="PIRSR001430-2"/>
    </source>
</evidence>
<gene>
    <name evidence="4" type="primary">truA</name>
    <name evidence="9" type="ORF">AS859_04950</name>
</gene>
<comment type="similarity">
    <text evidence="1 4 7">Belongs to the tRNA pseudouridine synthase TruA family.</text>
</comment>
<dbReference type="InterPro" id="IPR020094">
    <property type="entry name" value="TruA/RsuA/RluB/E/F_N"/>
</dbReference>
<evidence type="ECO:0000256" key="2">
    <source>
        <dbReference type="ARBA" id="ARBA00022694"/>
    </source>
</evidence>
<feature type="domain" description="Pseudouridine synthase I TruA alpha/beta" evidence="8">
    <location>
        <begin position="142"/>
        <end position="242"/>
    </location>
</feature>
<evidence type="ECO:0000256" key="7">
    <source>
        <dbReference type="RuleBase" id="RU003792"/>
    </source>
</evidence>
<dbReference type="Proteomes" id="UP000192599">
    <property type="component" value="Unassembled WGS sequence"/>
</dbReference>
<dbReference type="Gene3D" id="3.30.70.660">
    <property type="entry name" value="Pseudouridine synthase I, catalytic domain, C-terminal subdomain"/>
    <property type="match status" value="1"/>
</dbReference>
<dbReference type="InterPro" id="IPR020097">
    <property type="entry name" value="PsdUridine_synth_TruA_a/b_dom"/>
</dbReference>
<keyword evidence="3 4" id="KW-0413">Isomerase</keyword>
<feature type="domain" description="Pseudouridine synthase I TruA alpha/beta" evidence="8">
    <location>
        <begin position="10"/>
        <end position="104"/>
    </location>
</feature>
<proteinExistence type="inferred from homology"/>
<protein>
    <recommendedName>
        <fullName evidence="4">tRNA pseudouridine synthase A</fullName>
        <ecNumber evidence="4">5.4.99.12</ecNumber>
    </recommendedName>
    <alternativeName>
        <fullName evidence="4">tRNA pseudouridine(38-40) synthase</fullName>
    </alternativeName>
    <alternativeName>
        <fullName evidence="4">tRNA pseudouridylate synthase I</fullName>
    </alternativeName>
    <alternativeName>
        <fullName evidence="4">tRNA-uridine isomerase I</fullName>
    </alternativeName>
</protein>
<dbReference type="HAMAP" id="MF_00171">
    <property type="entry name" value="TruA"/>
    <property type="match status" value="1"/>
</dbReference>
<evidence type="ECO:0000313" key="9">
    <source>
        <dbReference type="EMBL" id="OQR41572.1"/>
    </source>
</evidence>
<dbReference type="PANTHER" id="PTHR11142">
    <property type="entry name" value="PSEUDOURIDYLATE SYNTHASE"/>
    <property type="match status" value="1"/>
</dbReference>
<comment type="subunit">
    <text evidence="4">Homodimer.</text>
</comment>
<evidence type="ECO:0000256" key="3">
    <source>
        <dbReference type="ARBA" id="ARBA00023235"/>
    </source>
</evidence>
<dbReference type="PANTHER" id="PTHR11142:SF0">
    <property type="entry name" value="TRNA PSEUDOURIDINE SYNTHASE-LIKE 1"/>
    <property type="match status" value="1"/>
</dbReference>
<dbReference type="CDD" id="cd02570">
    <property type="entry name" value="PseudoU_synth_EcTruA"/>
    <property type="match status" value="1"/>
</dbReference>
<dbReference type="NCBIfam" id="TIGR00071">
    <property type="entry name" value="hisT_truA"/>
    <property type="match status" value="1"/>
</dbReference>
<name>A0A1V9VC05_9BACT</name>
<comment type="caution">
    <text evidence="4">Lacks conserved residue(s) required for the propagation of feature annotation.</text>
</comment>
<feature type="active site" description="Nucleophile" evidence="4 5">
    <location>
        <position position="52"/>
    </location>
</feature>
<dbReference type="Pfam" id="PF01416">
    <property type="entry name" value="PseudoU_synth_1"/>
    <property type="match status" value="2"/>
</dbReference>
<comment type="catalytic activity">
    <reaction evidence="4 7">
        <text>uridine(38/39/40) in tRNA = pseudouridine(38/39/40) in tRNA</text>
        <dbReference type="Rhea" id="RHEA:22376"/>
        <dbReference type="Rhea" id="RHEA-COMP:10085"/>
        <dbReference type="Rhea" id="RHEA-COMP:10087"/>
        <dbReference type="ChEBI" id="CHEBI:65314"/>
        <dbReference type="ChEBI" id="CHEBI:65315"/>
        <dbReference type="EC" id="5.4.99.12"/>
    </reaction>
</comment>